<keyword evidence="1" id="KW-0472">Membrane</keyword>
<dbReference type="HOGENOM" id="CLU_2768640_0_0_9"/>
<evidence type="ECO:0000256" key="1">
    <source>
        <dbReference type="SAM" id="Phobius"/>
    </source>
</evidence>
<gene>
    <name evidence="2" type="ORF">HMPREF0216_02381</name>
</gene>
<feature type="transmembrane region" description="Helical" evidence="1">
    <location>
        <begin position="7"/>
        <end position="27"/>
    </location>
</feature>
<name>L1QCW2_9CLOT</name>
<dbReference type="EMBL" id="AMEZ01000064">
    <property type="protein sequence ID" value="EKY25799.1"/>
    <property type="molecule type" value="Genomic_DNA"/>
</dbReference>
<evidence type="ECO:0000313" key="3">
    <source>
        <dbReference type="Proteomes" id="UP000010420"/>
    </source>
</evidence>
<organism evidence="2 3">
    <name type="scientific">Clostridium celatum DSM 1785</name>
    <dbReference type="NCBI Taxonomy" id="545697"/>
    <lineage>
        <taxon>Bacteria</taxon>
        <taxon>Bacillati</taxon>
        <taxon>Bacillota</taxon>
        <taxon>Clostridia</taxon>
        <taxon>Eubacteriales</taxon>
        <taxon>Clostridiaceae</taxon>
        <taxon>Clostridium</taxon>
    </lineage>
</organism>
<keyword evidence="3" id="KW-1185">Reference proteome</keyword>
<dbReference type="PATRIC" id="fig|545697.3.peg.2345"/>
<dbReference type="Proteomes" id="UP000010420">
    <property type="component" value="Unassembled WGS sequence"/>
</dbReference>
<protein>
    <submittedName>
        <fullName evidence="2">Uncharacterized protein</fullName>
    </submittedName>
</protein>
<keyword evidence="1" id="KW-0812">Transmembrane</keyword>
<accession>L1QCW2</accession>
<proteinExistence type="predicted"/>
<reference evidence="2 3" key="1">
    <citation type="submission" date="2012-05" db="EMBL/GenBank/DDBJ databases">
        <authorList>
            <person name="Weinstock G."/>
            <person name="Sodergren E."/>
            <person name="Lobos E.A."/>
            <person name="Fulton L."/>
            <person name="Fulton R."/>
            <person name="Courtney L."/>
            <person name="Fronick C."/>
            <person name="O'Laughlin M."/>
            <person name="Godfrey J."/>
            <person name="Wilson R.M."/>
            <person name="Miner T."/>
            <person name="Farmer C."/>
            <person name="Delehaunty K."/>
            <person name="Cordes M."/>
            <person name="Minx P."/>
            <person name="Tomlinson C."/>
            <person name="Chen J."/>
            <person name="Wollam A."/>
            <person name="Pepin K.H."/>
            <person name="Bhonagiri V."/>
            <person name="Zhang X."/>
            <person name="Suruliraj S."/>
            <person name="Warren W."/>
            <person name="Mitreva M."/>
            <person name="Mardis E.R."/>
            <person name="Wilson R.K."/>
        </authorList>
    </citation>
    <scope>NUCLEOTIDE SEQUENCE [LARGE SCALE GENOMIC DNA]</scope>
    <source>
        <strain evidence="2 3">DSM 1785</strain>
    </source>
</reference>
<dbReference type="AlphaFoldDB" id="L1QCW2"/>
<evidence type="ECO:0000313" key="2">
    <source>
        <dbReference type="EMBL" id="EKY25799.1"/>
    </source>
</evidence>
<dbReference type="OrthoDB" id="2914590at2"/>
<sequence>MNDKEKVLLGAACFFAGAVVGFLLAPVKKGIYCGNNSGNTYGPGEEETVKDELEDIKSDDKEEVFEVNKETEK</sequence>
<dbReference type="STRING" id="545697.HMPREF0216_02381"/>
<dbReference type="RefSeq" id="WP_005214181.1">
    <property type="nucleotide sequence ID" value="NZ_KB291655.1"/>
</dbReference>
<dbReference type="eggNOG" id="ENOG50326UB">
    <property type="taxonomic scope" value="Bacteria"/>
</dbReference>
<keyword evidence="1" id="KW-1133">Transmembrane helix</keyword>
<comment type="caution">
    <text evidence="2">The sequence shown here is derived from an EMBL/GenBank/DDBJ whole genome shotgun (WGS) entry which is preliminary data.</text>
</comment>